<keyword evidence="3 4" id="KW-0687">Ribonucleoprotein</keyword>
<protein>
    <recommendedName>
        <fullName evidence="4">Large ribosomal subunit protein uL22</fullName>
    </recommendedName>
</protein>
<sequence length="160" mass="18758">MPIWRYPKILNIDENKMARAVIRDVPISFKEAYEVCKVLRGMKLNEAKDLLRRVIEFKEPIPYVRYKLSIGHKRAVADRWNKWKTPIGRYPVKVCTYLLKLLENVENNATVKGLDVSKLKIVHIATHRGSYLKRWTPRAFGRATPWFRTHTSVEVVVAEV</sequence>
<dbReference type="EMBL" id="DTBD01000020">
    <property type="protein sequence ID" value="HGQ64154.1"/>
    <property type="molecule type" value="Genomic_DNA"/>
</dbReference>
<evidence type="ECO:0000256" key="5">
    <source>
        <dbReference type="RuleBase" id="RU004005"/>
    </source>
</evidence>
<keyword evidence="2 4" id="KW-0689">Ribosomal protein</keyword>
<evidence type="ECO:0000256" key="2">
    <source>
        <dbReference type="ARBA" id="ARBA00022980"/>
    </source>
</evidence>
<comment type="function">
    <text evidence="4">The globular domain of the protein is located near the polypeptide exit tunnel on the outside of the subunit, while an extended beta-hairpin is found that lines the wall of the exit tunnel in the center of the 70S ribosome.</text>
</comment>
<dbReference type="EMBL" id="DTCK01000045">
    <property type="protein sequence ID" value="HGQ36736.1"/>
    <property type="molecule type" value="Genomic_DNA"/>
</dbReference>
<dbReference type="InterPro" id="IPR036394">
    <property type="entry name" value="Ribosomal_uL22_sf"/>
</dbReference>
<dbReference type="GO" id="GO:0003735">
    <property type="term" value="F:structural constituent of ribosome"/>
    <property type="evidence" value="ECO:0007669"/>
    <property type="project" value="UniProtKB-UniRule"/>
</dbReference>
<dbReference type="HAMAP" id="MF_01331_A">
    <property type="entry name" value="Ribosomal_uL22_A"/>
    <property type="match status" value="1"/>
</dbReference>
<gene>
    <name evidence="4" type="primary">rpl22</name>
    <name evidence="8" type="ORF">ENU08_02785</name>
    <name evidence="7" type="ORF">ENU41_08720</name>
</gene>
<dbReference type="AlphaFoldDB" id="A0A7C4JJ12"/>
<dbReference type="NCBIfam" id="TIGR01038">
    <property type="entry name" value="uL22_arch_euk"/>
    <property type="match status" value="1"/>
</dbReference>
<dbReference type="GO" id="GO:0002181">
    <property type="term" value="P:cytoplasmic translation"/>
    <property type="evidence" value="ECO:0007669"/>
    <property type="project" value="TreeGrafter"/>
</dbReference>
<dbReference type="Gene3D" id="3.90.470.10">
    <property type="entry name" value="Ribosomal protein L22/L17"/>
    <property type="match status" value="1"/>
</dbReference>
<dbReference type="PANTHER" id="PTHR11593">
    <property type="entry name" value="60S RIBOSOMAL PROTEIN L17"/>
    <property type="match status" value="1"/>
</dbReference>
<evidence type="ECO:0000256" key="1">
    <source>
        <dbReference type="ARBA" id="ARBA00009451"/>
    </source>
</evidence>
<organism evidence="8">
    <name type="scientific">Ignisphaera aggregans</name>
    <dbReference type="NCBI Taxonomy" id="334771"/>
    <lineage>
        <taxon>Archaea</taxon>
        <taxon>Thermoproteota</taxon>
        <taxon>Thermoprotei</taxon>
        <taxon>Desulfurococcales</taxon>
        <taxon>Desulfurococcaceae</taxon>
        <taxon>Ignisphaera</taxon>
    </lineage>
</organism>
<comment type="subunit">
    <text evidence="4 6">Part of the 50S ribosomal subunit.</text>
</comment>
<dbReference type="InterPro" id="IPR005721">
    <property type="entry name" value="Ribosomal_uL22_euk/arc"/>
</dbReference>
<evidence type="ECO:0000256" key="4">
    <source>
        <dbReference type="HAMAP-Rule" id="MF_01331"/>
    </source>
</evidence>
<dbReference type="PANTHER" id="PTHR11593:SF10">
    <property type="entry name" value="60S RIBOSOMAL PROTEIN L17"/>
    <property type="match status" value="1"/>
</dbReference>
<comment type="caution">
    <text evidence="8">The sequence shown here is derived from an EMBL/GenBank/DDBJ whole genome shotgun (WGS) entry which is preliminary data.</text>
</comment>
<comment type="similarity">
    <text evidence="1 4 5">Belongs to the universal ribosomal protein uL22 family.</text>
</comment>
<keyword evidence="4 6" id="KW-0694">RNA-binding</keyword>
<comment type="function">
    <text evidence="4 6">This protein binds specifically to 23S rRNA. It makes multiple contacts with different domains of the 23S rRNA in the assembled 50S subunit and ribosome.</text>
</comment>
<dbReference type="NCBIfam" id="NF003260">
    <property type="entry name" value="PRK04223.1"/>
    <property type="match status" value="1"/>
</dbReference>
<dbReference type="CDD" id="cd00336">
    <property type="entry name" value="Ribosomal_L22"/>
    <property type="match status" value="1"/>
</dbReference>
<proteinExistence type="inferred from homology"/>
<evidence type="ECO:0000313" key="7">
    <source>
        <dbReference type="EMBL" id="HGQ36736.1"/>
    </source>
</evidence>
<dbReference type="GO" id="GO:0019843">
    <property type="term" value="F:rRNA binding"/>
    <property type="evidence" value="ECO:0007669"/>
    <property type="project" value="UniProtKB-UniRule"/>
</dbReference>
<dbReference type="InterPro" id="IPR057265">
    <property type="entry name" value="Ribosomal_uL22_arc-type"/>
</dbReference>
<keyword evidence="4 6" id="KW-0699">rRNA-binding</keyword>
<name>A0A7C4JJ12_9CREN</name>
<reference evidence="8" key="1">
    <citation type="journal article" date="2020" name="mSystems">
        <title>Genome- and Community-Level Interaction Insights into Carbon Utilization and Element Cycling Functions of Hydrothermarchaeota in Hydrothermal Sediment.</title>
        <authorList>
            <person name="Zhou Z."/>
            <person name="Liu Y."/>
            <person name="Xu W."/>
            <person name="Pan J."/>
            <person name="Luo Z.H."/>
            <person name="Li M."/>
        </authorList>
    </citation>
    <scope>NUCLEOTIDE SEQUENCE [LARGE SCALE GENOMIC DNA]</scope>
    <source>
        <strain evidence="8">SpSt-637</strain>
        <strain evidence="7">SpSt-667</strain>
    </source>
</reference>
<dbReference type="InterPro" id="IPR001063">
    <property type="entry name" value="Ribosomal_uL22"/>
</dbReference>
<evidence type="ECO:0000256" key="6">
    <source>
        <dbReference type="RuleBase" id="RU004007"/>
    </source>
</evidence>
<accession>A0A7C4JJ12</accession>
<dbReference type="GO" id="GO:0022625">
    <property type="term" value="C:cytosolic large ribosomal subunit"/>
    <property type="evidence" value="ECO:0007669"/>
    <property type="project" value="UniProtKB-UniRule"/>
</dbReference>
<dbReference type="SUPFAM" id="SSF54843">
    <property type="entry name" value="Ribosomal protein L22"/>
    <property type="match status" value="1"/>
</dbReference>
<evidence type="ECO:0000256" key="3">
    <source>
        <dbReference type="ARBA" id="ARBA00023274"/>
    </source>
</evidence>
<dbReference type="Pfam" id="PF00237">
    <property type="entry name" value="Ribosomal_L22"/>
    <property type="match status" value="1"/>
</dbReference>
<evidence type="ECO:0000313" key="8">
    <source>
        <dbReference type="EMBL" id="HGQ64154.1"/>
    </source>
</evidence>